<dbReference type="SUPFAM" id="SSF55718">
    <property type="entry name" value="SCP-like"/>
    <property type="match status" value="1"/>
</dbReference>
<dbReference type="RefSeq" id="WP_344940386.1">
    <property type="nucleotide sequence ID" value="NZ_BAABDC010000001.1"/>
</dbReference>
<dbReference type="EMBL" id="BAABDC010000001">
    <property type="protein sequence ID" value="GAA3690292.1"/>
    <property type="molecule type" value="Genomic_DNA"/>
</dbReference>
<evidence type="ECO:0000313" key="3">
    <source>
        <dbReference type="Proteomes" id="UP001501468"/>
    </source>
</evidence>
<dbReference type="InterPro" id="IPR036527">
    <property type="entry name" value="SCP2_sterol-bd_dom_sf"/>
</dbReference>
<gene>
    <name evidence="2" type="ORF">GCM10022399_02490</name>
</gene>
<comment type="caution">
    <text evidence="2">The sequence shown here is derived from an EMBL/GenBank/DDBJ whole genome shotgun (WGS) entry which is preliminary data.</text>
</comment>
<feature type="domain" description="SCP2" evidence="1">
    <location>
        <begin position="8"/>
        <end position="104"/>
    </location>
</feature>
<protein>
    <recommendedName>
        <fullName evidence="1">SCP2 domain-containing protein</fullName>
    </recommendedName>
</protein>
<dbReference type="Gene3D" id="3.30.1050.10">
    <property type="entry name" value="SCP2 sterol-binding domain"/>
    <property type="match status" value="1"/>
</dbReference>
<accession>A0ABP7CKH5</accession>
<reference evidence="3" key="1">
    <citation type="journal article" date="2019" name="Int. J. Syst. Evol. Microbiol.">
        <title>The Global Catalogue of Microorganisms (GCM) 10K type strain sequencing project: providing services to taxonomists for standard genome sequencing and annotation.</title>
        <authorList>
            <consortium name="The Broad Institute Genomics Platform"/>
            <consortium name="The Broad Institute Genome Sequencing Center for Infectious Disease"/>
            <person name="Wu L."/>
            <person name="Ma J."/>
        </authorList>
    </citation>
    <scope>NUCLEOTIDE SEQUENCE [LARGE SCALE GENOMIC DNA]</scope>
    <source>
        <strain evidence="3">JCM 17125</strain>
    </source>
</reference>
<sequence length="122" mass="13003">MSTTTEFFEQLGRRGHEALLQRVSASIRFEITEDGHTVGRVLTIDHGDLRLSANDGPADATLSCSGTELDDLVTGRTSAMSSLLRGGLAVQGDPELVVLAQRLFSQAPLAGSTPQPPTVEKR</sequence>
<evidence type="ECO:0000313" key="2">
    <source>
        <dbReference type="EMBL" id="GAA3690292.1"/>
    </source>
</evidence>
<dbReference type="Proteomes" id="UP001501468">
    <property type="component" value="Unassembled WGS sequence"/>
</dbReference>
<dbReference type="Pfam" id="PF02036">
    <property type="entry name" value="SCP2"/>
    <property type="match status" value="1"/>
</dbReference>
<organism evidence="2 3">
    <name type="scientific">Terrabacter ginsenosidimutans</name>
    <dbReference type="NCBI Taxonomy" id="490575"/>
    <lineage>
        <taxon>Bacteria</taxon>
        <taxon>Bacillati</taxon>
        <taxon>Actinomycetota</taxon>
        <taxon>Actinomycetes</taxon>
        <taxon>Micrococcales</taxon>
        <taxon>Intrasporangiaceae</taxon>
        <taxon>Terrabacter</taxon>
    </lineage>
</organism>
<evidence type="ECO:0000259" key="1">
    <source>
        <dbReference type="Pfam" id="PF02036"/>
    </source>
</evidence>
<keyword evidence="3" id="KW-1185">Reference proteome</keyword>
<dbReference type="InterPro" id="IPR003033">
    <property type="entry name" value="SCP2_sterol-bd_dom"/>
</dbReference>
<proteinExistence type="predicted"/>
<name>A0ABP7CKH5_9MICO</name>